<comment type="similarity">
    <text evidence="2">Belongs to the glycosyl hydrolase 20 family.</text>
</comment>
<evidence type="ECO:0000259" key="9">
    <source>
        <dbReference type="Pfam" id="PF00728"/>
    </source>
</evidence>
<dbReference type="Proteomes" id="UP001301442">
    <property type="component" value="Chromosome"/>
</dbReference>
<dbReference type="InterPro" id="IPR029018">
    <property type="entry name" value="Hex-like_dom2"/>
</dbReference>
<organism evidence="11 12">
    <name type="scientific">Thalassotalea fonticola</name>
    <dbReference type="NCBI Taxonomy" id="3065649"/>
    <lineage>
        <taxon>Bacteria</taxon>
        <taxon>Pseudomonadati</taxon>
        <taxon>Pseudomonadota</taxon>
        <taxon>Gammaproteobacteria</taxon>
        <taxon>Alteromonadales</taxon>
        <taxon>Colwelliaceae</taxon>
        <taxon>Thalassotalea</taxon>
    </lineage>
</organism>
<sequence length="635" mass="72518">MIKIVLSLLVGVLCCSAQADSNSNSEIYAPMADIKNLRSAKAALIPYPENIRWGNRTYQGNHITEVIKPLHFSESEEAYKLSINEHGIKIHANHQRGLFYAKVTLKQLVGENETSYPFVEIEDAPAYKIRGVMHDVGRNFQSIAALKEQLVHLSRYKLNTFHWHLSDHPGWRIESIKYPQLNDKANYRQSRAPGSFYSYAEIIELIEFANQLNINVIPELDMPGHSQFFTNTFGFTMGSEQGRKICLDLLQEFFEQVPRSLAPIIHLGADEVKIKDPEVFIQLMVDKIESQGRTAVVWAPGLAPLSKTISHTWKGQNHYPERQTLDSVDLYTNKMDPFNTLNQVYFKRINGKYSADKTVSLGGIIATWNDVNVDDESEILRNNPFYTSALTGAEVLWKGNKTGSNQYQFQFPPVGSVEHTMLAEFEQRLLLHKRRYFYDNDEIFFYRPQANAQWQVRLNNNANSKPGNDANKISNSEQLYGGNTLVFKTRQSRGNISAGYFQDVAVGTKLSATRVIHSDSAKKVKLFVGINMPERSHRMWQGVPEQGQWDAFGSTVSLNGKSLAPPTWRKPGNLKIFRSVWRSPIKEEPWSTEDLYWLRDPVIVELKAGNNELKINSQLGYKHQVWQVSAWIDEI</sequence>
<dbReference type="SUPFAM" id="SSF51445">
    <property type="entry name" value="(Trans)glycosidases"/>
    <property type="match status" value="1"/>
</dbReference>
<evidence type="ECO:0000256" key="2">
    <source>
        <dbReference type="ARBA" id="ARBA00006285"/>
    </source>
</evidence>
<reference evidence="11 12" key="1">
    <citation type="submission" date="2023-09" db="EMBL/GenBank/DDBJ databases">
        <authorList>
            <person name="Qi X."/>
        </authorList>
    </citation>
    <scope>NUCLEOTIDE SEQUENCE [LARGE SCALE GENOMIC DNA]</scope>
    <source>
        <strain evidence="11 12">S1-1</strain>
    </source>
</reference>
<evidence type="ECO:0000313" key="11">
    <source>
        <dbReference type="EMBL" id="WOH36609.1"/>
    </source>
</evidence>
<keyword evidence="5" id="KW-0326">Glycosidase</keyword>
<dbReference type="InterPro" id="IPR015883">
    <property type="entry name" value="Glyco_hydro_20_cat"/>
</dbReference>
<evidence type="ECO:0000256" key="1">
    <source>
        <dbReference type="ARBA" id="ARBA00001231"/>
    </source>
</evidence>
<evidence type="ECO:0000256" key="4">
    <source>
        <dbReference type="ARBA" id="ARBA00022801"/>
    </source>
</evidence>
<dbReference type="EMBL" id="CP136600">
    <property type="protein sequence ID" value="WOH36609.1"/>
    <property type="molecule type" value="Genomic_DNA"/>
</dbReference>
<comment type="catalytic activity">
    <reaction evidence="1">
        <text>Hydrolysis of terminal non-reducing N-acetyl-D-hexosamine residues in N-acetyl-beta-D-hexosaminides.</text>
        <dbReference type="EC" id="3.2.1.52"/>
    </reaction>
</comment>
<dbReference type="Gene3D" id="3.20.20.80">
    <property type="entry name" value="Glycosidases"/>
    <property type="match status" value="1"/>
</dbReference>
<name>A0ABZ0GL64_9GAMM</name>
<dbReference type="Pfam" id="PF02838">
    <property type="entry name" value="Glyco_hydro_20b"/>
    <property type="match status" value="1"/>
</dbReference>
<gene>
    <name evidence="11" type="ORF">RI844_14690</name>
</gene>
<evidence type="ECO:0000256" key="6">
    <source>
        <dbReference type="ARBA" id="ARBA00030512"/>
    </source>
</evidence>
<evidence type="ECO:0000256" key="7">
    <source>
        <dbReference type="ARBA" id="ARBA00033000"/>
    </source>
</evidence>
<feature type="chain" id="PRO_5047156393" description="beta-N-acetylhexosaminidase" evidence="8">
    <location>
        <begin position="20"/>
        <end position="635"/>
    </location>
</feature>
<dbReference type="RefSeq" id="WP_348395420.1">
    <property type="nucleotide sequence ID" value="NZ_CP136600.1"/>
</dbReference>
<dbReference type="PRINTS" id="PR00738">
    <property type="entry name" value="GLHYDRLASE20"/>
</dbReference>
<dbReference type="InterPro" id="IPR017853">
    <property type="entry name" value="GH"/>
</dbReference>
<keyword evidence="8" id="KW-0732">Signal</keyword>
<feature type="signal peptide" evidence="8">
    <location>
        <begin position="1"/>
        <end position="19"/>
    </location>
</feature>
<dbReference type="PANTHER" id="PTHR22600">
    <property type="entry name" value="BETA-HEXOSAMINIDASE"/>
    <property type="match status" value="1"/>
</dbReference>
<evidence type="ECO:0000256" key="5">
    <source>
        <dbReference type="ARBA" id="ARBA00023295"/>
    </source>
</evidence>
<evidence type="ECO:0000259" key="10">
    <source>
        <dbReference type="Pfam" id="PF02838"/>
    </source>
</evidence>
<dbReference type="InterPro" id="IPR015882">
    <property type="entry name" value="HEX_bac_N"/>
</dbReference>
<dbReference type="InterPro" id="IPR025705">
    <property type="entry name" value="Beta_hexosaminidase_sua/sub"/>
</dbReference>
<feature type="domain" description="Glycoside hydrolase family 20 catalytic" evidence="9">
    <location>
        <begin position="127"/>
        <end position="228"/>
    </location>
</feature>
<dbReference type="Pfam" id="PF00728">
    <property type="entry name" value="Glyco_hydro_20"/>
    <property type="match status" value="1"/>
</dbReference>
<dbReference type="SUPFAM" id="SSF55545">
    <property type="entry name" value="beta-N-acetylhexosaminidase-like domain"/>
    <property type="match status" value="1"/>
</dbReference>
<keyword evidence="4" id="KW-0378">Hydrolase</keyword>
<dbReference type="PANTHER" id="PTHR22600:SF57">
    <property type="entry name" value="BETA-N-ACETYLHEXOSAMINIDASE"/>
    <property type="match status" value="1"/>
</dbReference>
<evidence type="ECO:0000313" key="12">
    <source>
        <dbReference type="Proteomes" id="UP001301442"/>
    </source>
</evidence>
<protein>
    <recommendedName>
        <fullName evidence="3">beta-N-acetylhexosaminidase</fullName>
        <ecNumber evidence="3">3.2.1.52</ecNumber>
    </recommendedName>
    <alternativeName>
        <fullName evidence="6">Beta-N-acetylhexosaminidase</fullName>
    </alternativeName>
    <alternativeName>
        <fullName evidence="7">N-acetyl-beta-glucosaminidase</fullName>
    </alternativeName>
</protein>
<proteinExistence type="inferred from homology"/>
<keyword evidence="12" id="KW-1185">Reference proteome</keyword>
<accession>A0ABZ0GL64</accession>
<dbReference type="EC" id="3.2.1.52" evidence="3"/>
<feature type="domain" description="Beta-hexosaminidase bacterial type N-terminal" evidence="10">
    <location>
        <begin position="72"/>
        <end position="124"/>
    </location>
</feature>
<evidence type="ECO:0000256" key="8">
    <source>
        <dbReference type="SAM" id="SignalP"/>
    </source>
</evidence>
<dbReference type="Gene3D" id="3.30.379.10">
    <property type="entry name" value="Chitobiase/beta-hexosaminidase domain 2-like"/>
    <property type="match status" value="1"/>
</dbReference>
<evidence type="ECO:0000256" key="3">
    <source>
        <dbReference type="ARBA" id="ARBA00012663"/>
    </source>
</evidence>